<evidence type="ECO:0000313" key="1">
    <source>
        <dbReference type="EMBL" id="TEB21607.1"/>
    </source>
</evidence>
<dbReference type="STRING" id="71717.A0A4Y7SI91"/>
<evidence type="ECO:0008006" key="3">
    <source>
        <dbReference type="Google" id="ProtNLM"/>
    </source>
</evidence>
<reference evidence="1 2" key="1">
    <citation type="journal article" date="2019" name="Nat. Ecol. Evol.">
        <title>Megaphylogeny resolves global patterns of mushroom evolution.</title>
        <authorList>
            <person name="Varga T."/>
            <person name="Krizsan K."/>
            <person name="Foldi C."/>
            <person name="Dima B."/>
            <person name="Sanchez-Garcia M."/>
            <person name="Sanchez-Ramirez S."/>
            <person name="Szollosi G.J."/>
            <person name="Szarkandi J.G."/>
            <person name="Papp V."/>
            <person name="Albert L."/>
            <person name="Andreopoulos W."/>
            <person name="Angelini C."/>
            <person name="Antonin V."/>
            <person name="Barry K.W."/>
            <person name="Bougher N.L."/>
            <person name="Buchanan P."/>
            <person name="Buyck B."/>
            <person name="Bense V."/>
            <person name="Catcheside P."/>
            <person name="Chovatia M."/>
            <person name="Cooper J."/>
            <person name="Damon W."/>
            <person name="Desjardin D."/>
            <person name="Finy P."/>
            <person name="Geml J."/>
            <person name="Haridas S."/>
            <person name="Hughes K."/>
            <person name="Justo A."/>
            <person name="Karasinski D."/>
            <person name="Kautmanova I."/>
            <person name="Kiss B."/>
            <person name="Kocsube S."/>
            <person name="Kotiranta H."/>
            <person name="LaButti K.M."/>
            <person name="Lechner B.E."/>
            <person name="Liimatainen K."/>
            <person name="Lipzen A."/>
            <person name="Lukacs Z."/>
            <person name="Mihaltcheva S."/>
            <person name="Morgado L.N."/>
            <person name="Niskanen T."/>
            <person name="Noordeloos M.E."/>
            <person name="Ohm R.A."/>
            <person name="Ortiz-Santana B."/>
            <person name="Ovrebo C."/>
            <person name="Racz N."/>
            <person name="Riley R."/>
            <person name="Savchenko A."/>
            <person name="Shiryaev A."/>
            <person name="Soop K."/>
            <person name="Spirin V."/>
            <person name="Szebenyi C."/>
            <person name="Tomsovsky M."/>
            <person name="Tulloss R.E."/>
            <person name="Uehling J."/>
            <person name="Grigoriev I.V."/>
            <person name="Vagvolgyi C."/>
            <person name="Papp T."/>
            <person name="Martin F.M."/>
            <person name="Miettinen O."/>
            <person name="Hibbett D.S."/>
            <person name="Nagy L.G."/>
        </authorList>
    </citation>
    <scope>NUCLEOTIDE SEQUENCE [LARGE SCALE GENOMIC DNA]</scope>
    <source>
        <strain evidence="1 2">FP101781</strain>
    </source>
</reference>
<proteinExistence type="predicted"/>
<accession>A0A4Y7SI91</accession>
<protein>
    <recommendedName>
        <fullName evidence="3">F-box domain-containing protein</fullName>
    </recommendedName>
</protein>
<comment type="caution">
    <text evidence="1">The sequence shown here is derived from an EMBL/GenBank/DDBJ whole genome shotgun (WGS) entry which is preliminary data.</text>
</comment>
<dbReference type="EMBL" id="QPFP01000106">
    <property type="protein sequence ID" value="TEB21607.1"/>
    <property type="molecule type" value="Genomic_DNA"/>
</dbReference>
<keyword evidence="2" id="KW-1185">Reference proteome</keyword>
<dbReference type="AlphaFoldDB" id="A0A4Y7SI91"/>
<sequence length="553" mass="61213">MQSQAKSAVGNAIATHITDIPGEVLGEIFKEVALVPFLQPHFHTLCEGALRDMFSISQVNSLFRNVSVNEPQLWTMFPSLNMRHLLLTNVLERSYPLSFCLSYVETDGAGLSSGVLPAAILSHIARVKTLCVEIPENADVASVYIKTILALLLPQVQHCVVTYRGGHRNVCLFSSGEFADLTADHLQTLHLTNCYITHRPNFFKQLSSAALSLGQCQLWAPQFTLIRHLVLWTCITGPHLASSNSDPLSLPLLETLSLVAPYPYGMLVADRLRYPTRCSVFAKFVFGNADWSEELGGHDAMSASIAASTLLSSGEKFEHCQLQFDECVLAVRLARSHLDSPPKTADLRFDVTRAIVAPDIVGFCRSLPDDGVLWSPRLLGLQNLTPTALFTGCLWDTLSLVLSEYLRNIVELSVAFSTGEPFGPAMLPTMQRPMKKAQILSFDSPLVFTTHASFLHDMRLSGHLRRVTIRLAVGQWTSEFKTGLAGWLQHHMDQGHDAPEIQFIISPAILQLRDLDYLAADLESHAVIRESDVKPGLEQEIARATHWVGWIAK</sequence>
<name>A0A4Y7SI91_COPMI</name>
<dbReference type="Proteomes" id="UP000298030">
    <property type="component" value="Unassembled WGS sequence"/>
</dbReference>
<dbReference type="OrthoDB" id="2913281at2759"/>
<gene>
    <name evidence="1" type="ORF">FA13DRAFT_1799674</name>
</gene>
<organism evidence="1 2">
    <name type="scientific">Coprinellus micaceus</name>
    <name type="common">Glistening ink-cap mushroom</name>
    <name type="synonym">Coprinus micaceus</name>
    <dbReference type="NCBI Taxonomy" id="71717"/>
    <lineage>
        <taxon>Eukaryota</taxon>
        <taxon>Fungi</taxon>
        <taxon>Dikarya</taxon>
        <taxon>Basidiomycota</taxon>
        <taxon>Agaricomycotina</taxon>
        <taxon>Agaricomycetes</taxon>
        <taxon>Agaricomycetidae</taxon>
        <taxon>Agaricales</taxon>
        <taxon>Agaricineae</taxon>
        <taxon>Psathyrellaceae</taxon>
        <taxon>Coprinellus</taxon>
    </lineage>
</organism>
<evidence type="ECO:0000313" key="2">
    <source>
        <dbReference type="Proteomes" id="UP000298030"/>
    </source>
</evidence>